<evidence type="ECO:0000256" key="1">
    <source>
        <dbReference type="SAM" id="Phobius"/>
    </source>
</evidence>
<feature type="transmembrane region" description="Helical" evidence="1">
    <location>
        <begin position="88"/>
        <end position="107"/>
    </location>
</feature>
<accession>A0A161PSP9</accession>
<feature type="transmembrane region" description="Helical" evidence="1">
    <location>
        <begin position="114"/>
        <end position="138"/>
    </location>
</feature>
<dbReference type="OrthoDB" id="9838479at2"/>
<keyword evidence="1" id="KW-0472">Membrane</keyword>
<name>A0A161PSP9_BDEBC</name>
<dbReference type="AlphaFoldDB" id="A0A161PSP9"/>
<evidence type="ECO:0000313" key="2">
    <source>
        <dbReference type="EMBL" id="KYG68298.1"/>
    </source>
</evidence>
<feature type="transmembrane region" description="Helical" evidence="1">
    <location>
        <begin position="34"/>
        <end position="54"/>
    </location>
</feature>
<proteinExistence type="predicted"/>
<organism evidence="2 3">
    <name type="scientific">Bdellovibrio bacteriovorus</name>
    <dbReference type="NCBI Taxonomy" id="959"/>
    <lineage>
        <taxon>Bacteria</taxon>
        <taxon>Pseudomonadati</taxon>
        <taxon>Bdellovibrionota</taxon>
        <taxon>Bdellovibrionia</taxon>
        <taxon>Bdellovibrionales</taxon>
        <taxon>Pseudobdellovibrionaceae</taxon>
        <taxon>Bdellovibrio</taxon>
    </lineage>
</organism>
<gene>
    <name evidence="2" type="ORF">AZI87_03310</name>
</gene>
<feature type="transmembrane region" description="Helical" evidence="1">
    <location>
        <begin position="66"/>
        <end position="82"/>
    </location>
</feature>
<evidence type="ECO:0000313" key="3">
    <source>
        <dbReference type="Proteomes" id="UP000075799"/>
    </source>
</evidence>
<keyword evidence="1" id="KW-1133">Transmembrane helix</keyword>
<feature type="transmembrane region" description="Helical" evidence="1">
    <location>
        <begin position="7"/>
        <end position="28"/>
    </location>
</feature>
<sequence length="141" mass="16072">MLPKRHPVHIFVWIAVVIGIALFLRASVQHSAHVFTNIFVFLLNLFIWLAVLNLNYLTQKFAFKKIVWILLFMQALTIFSAYHMTQQVLLFGLIASLSLNLLAYFVYMANEKKVATVVVLASLAFLVSLLTTPLEFWLTAG</sequence>
<dbReference type="RefSeq" id="WP_063204995.1">
    <property type="nucleotide sequence ID" value="NZ_LUKD01000001.1"/>
</dbReference>
<comment type="caution">
    <text evidence="2">The sequence shown here is derived from an EMBL/GenBank/DDBJ whole genome shotgun (WGS) entry which is preliminary data.</text>
</comment>
<protein>
    <submittedName>
        <fullName evidence="2">Uncharacterized protein</fullName>
    </submittedName>
</protein>
<keyword evidence="1" id="KW-0812">Transmembrane</keyword>
<reference evidence="2 3" key="1">
    <citation type="submission" date="2016-03" db="EMBL/GenBank/DDBJ databases">
        <authorList>
            <person name="Ploux O."/>
        </authorList>
    </citation>
    <scope>NUCLEOTIDE SEQUENCE [LARGE SCALE GENOMIC DNA]</scope>
    <source>
        <strain evidence="2 3">EC13</strain>
    </source>
</reference>
<dbReference type="EMBL" id="LUKD01000001">
    <property type="protein sequence ID" value="KYG68298.1"/>
    <property type="molecule type" value="Genomic_DNA"/>
</dbReference>
<dbReference type="Proteomes" id="UP000075799">
    <property type="component" value="Unassembled WGS sequence"/>
</dbReference>